<comment type="caution">
    <text evidence="5">The sequence shown here is derived from an EMBL/GenBank/DDBJ whole genome shotgun (WGS) entry which is preliminary data.</text>
</comment>
<dbReference type="InterPro" id="IPR045851">
    <property type="entry name" value="AMP-bd_C_sf"/>
</dbReference>
<comment type="cofactor">
    <cofactor evidence="1">
        <name>pantetheine 4'-phosphate</name>
        <dbReference type="ChEBI" id="CHEBI:47942"/>
    </cofactor>
</comment>
<keyword evidence="3" id="KW-0597">Phosphoprotein</keyword>
<evidence type="ECO:0000256" key="1">
    <source>
        <dbReference type="ARBA" id="ARBA00001957"/>
    </source>
</evidence>
<dbReference type="OrthoDB" id="2378856at2"/>
<keyword evidence="6" id="KW-1185">Reference proteome</keyword>
<dbReference type="Gene3D" id="2.30.38.10">
    <property type="entry name" value="Luciferase, Domain 3"/>
    <property type="match status" value="1"/>
</dbReference>
<reference evidence="5 6" key="1">
    <citation type="submission" date="2016-01" db="EMBL/GenBank/DDBJ databases">
        <title>Amycolatopsis coloradensis genome sequencing and assembly.</title>
        <authorList>
            <person name="Mayilraj S."/>
        </authorList>
    </citation>
    <scope>NUCLEOTIDE SEQUENCE [LARGE SCALE GENOMIC DNA]</scope>
    <source>
        <strain evidence="5 6">DSM 44225</strain>
    </source>
</reference>
<dbReference type="NCBIfam" id="TIGR01733">
    <property type="entry name" value="AA-adenyl-dom"/>
    <property type="match status" value="1"/>
</dbReference>
<dbReference type="Proteomes" id="UP000187486">
    <property type="component" value="Unassembled WGS sequence"/>
</dbReference>
<dbReference type="PROSITE" id="PS50075">
    <property type="entry name" value="CARRIER"/>
    <property type="match status" value="1"/>
</dbReference>
<dbReference type="Pfam" id="PF00550">
    <property type="entry name" value="PP-binding"/>
    <property type="match status" value="1"/>
</dbReference>
<proteinExistence type="predicted"/>
<dbReference type="InterPro" id="IPR000873">
    <property type="entry name" value="AMP-dep_synth/lig_dom"/>
</dbReference>
<dbReference type="Gene3D" id="3.30.300.30">
    <property type="match status" value="1"/>
</dbReference>
<dbReference type="InterPro" id="IPR009081">
    <property type="entry name" value="PP-bd_ACP"/>
</dbReference>
<dbReference type="CDD" id="cd17646">
    <property type="entry name" value="A_NRPS_AB3403-like"/>
    <property type="match status" value="1"/>
</dbReference>
<accession>A0A1R0KG37</accession>
<feature type="domain" description="Carrier" evidence="4">
    <location>
        <begin position="973"/>
        <end position="1047"/>
    </location>
</feature>
<gene>
    <name evidence="5" type="ORF">BS329_36155</name>
</gene>
<organism evidence="5 6">
    <name type="scientific">Amycolatopsis coloradensis</name>
    <dbReference type="NCBI Taxonomy" id="76021"/>
    <lineage>
        <taxon>Bacteria</taxon>
        <taxon>Bacillati</taxon>
        <taxon>Actinomycetota</taxon>
        <taxon>Actinomycetes</taxon>
        <taxon>Pseudonocardiales</taxon>
        <taxon>Pseudonocardiaceae</taxon>
        <taxon>Amycolatopsis</taxon>
    </lineage>
</organism>
<dbReference type="InterPro" id="IPR036736">
    <property type="entry name" value="ACP-like_sf"/>
</dbReference>
<dbReference type="InterPro" id="IPR010071">
    <property type="entry name" value="AA_adenyl_dom"/>
</dbReference>
<dbReference type="PANTHER" id="PTHR45527:SF1">
    <property type="entry name" value="FATTY ACID SYNTHASE"/>
    <property type="match status" value="1"/>
</dbReference>
<evidence type="ECO:0000256" key="2">
    <source>
        <dbReference type="ARBA" id="ARBA00022450"/>
    </source>
</evidence>
<dbReference type="SUPFAM" id="SSF56801">
    <property type="entry name" value="Acetyl-CoA synthetase-like"/>
    <property type="match status" value="1"/>
</dbReference>
<dbReference type="Pfam" id="PF13193">
    <property type="entry name" value="AMP-binding_C"/>
    <property type="match status" value="1"/>
</dbReference>
<keyword evidence="2" id="KW-0596">Phosphopantetheine</keyword>
<dbReference type="Gene3D" id="3.40.50.980">
    <property type="match status" value="2"/>
</dbReference>
<dbReference type="CDD" id="cd19531">
    <property type="entry name" value="LCL_NRPS-like"/>
    <property type="match status" value="1"/>
</dbReference>
<evidence type="ECO:0000259" key="4">
    <source>
        <dbReference type="PROSITE" id="PS50075"/>
    </source>
</evidence>
<dbReference type="Gene3D" id="3.30.559.30">
    <property type="entry name" value="Nonribosomal peptide synthetase, condensation domain"/>
    <property type="match status" value="1"/>
</dbReference>
<dbReference type="GO" id="GO:0044550">
    <property type="term" value="P:secondary metabolite biosynthetic process"/>
    <property type="evidence" value="ECO:0007669"/>
    <property type="project" value="TreeGrafter"/>
</dbReference>
<dbReference type="AlphaFoldDB" id="A0A1R0KG37"/>
<evidence type="ECO:0000313" key="5">
    <source>
        <dbReference type="EMBL" id="OLZ44514.1"/>
    </source>
</evidence>
<dbReference type="Pfam" id="PF00501">
    <property type="entry name" value="AMP-binding"/>
    <property type="match status" value="1"/>
</dbReference>
<dbReference type="PROSITE" id="PS00455">
    <property type="entry name" value="AMP_BINDING"/>
    <property type="match status" value="1"/>
</dbReference>
<dbReference type="Gene3D" id="1.10.1200.10">
    <property type="entry name" value="ACP-like"/>
    <property type="match status" value="1"/>
</dbReference>
<dbReference type="PANTHER" id="PTHR45527">
    <property type="entry name" value="NONRIBOSOMAL PEPTIDE SYNTHETASE"/>
    <property type="match status" value="1"/>
</dbReference>
<dbReference type="Pfam" id="PF00668">
    <property type="entry name" value="Condensation"/>
    <property type="match status" value="1"/>
</dbReference>
<dbReference type="InterPro" id="IPR025110">
    <property type="entry name" value="AMP-bd_C"/>
</dbReference>
<dbReference type="SUPFAM" id="SSF52777">
    <property type="entry name" value="CoA-dependent acyltransferases"/>
    <property type="match status" value="2"/>
</dbReference>
<dbReference type="FunFam" id="1.10.1200.10:FF:000005">
    <property type="entry name" value="Nonribosomal peptide synthetase 1"/>
    <property type="match status" value="1"/>
</dbReference>
<dbReference type="GO" id="GO:0005737">
    <property type="term" value="C:cytoplasm"/>
    <property type="evidence" value="ECO:0007669"/>
    <property type="project" value="TreeGrafter"/>
</dbReference>
<evidence type="ECO:0000313" key="6">
    <source>
        <dbReference type="Proteomes" id="UP000187486"/>
    </source>
</evidence>
<name>A0A1R0KG37_9PSEU</name>
<sequence length="1060" mass="113210">MTEQQASAEVFVFPASFGQERLWLLHQMGSGAAYHVNGALRMTGTVDVPVLRAALQFLVDRHEVLRTGVEVGADGVLTQVALAAAVAPLSVVDTTRDGLDAAMSAVTGPEFDLAAPPLLRSALLRVLDGEPGECVLLLCVHHVVVDGWSLGVLVAELGVVYAALLEGRAPELPELDLQYADFAVWQRGFLEGEVLAGQLAHWRRTLAGAKPLELPTDHPRPARSRYLGDSVSVDLDAGLVERWATVAEAERATLFMTLTAAWAVVLHRWSGQDDIVVGTPVAGRGSTELDRVVGFFVNTLPLRVDLTGDPSFRQLLVRVREVCLAAYAHQDVPFERISQEADPDHQGPRPPLVRTMLALDNTPGEPLRLPGVTVERLPAPRGARFDLGLDIAPAPDGGLSVILDFDAELFDRTTATGLVTGLTEVLRGAVSDLDSPVWRLPVMPSPESALVLDWASGGEPWHGFGSTVDWFTAAVDRWGDRVAVVADEGDALSFTELDERANRLAWWLRRNGVERGAKVGLCLDRGLDLQVALWGAWKAGGVYLPLDPGAPPGRLAVMIAEAEPSVVLTSLALRDRLPGAVNAICLDDPATAEKVAAEPVARPGTVLGGGDPAYILFTSGSTGVPKGAVNTHGGLVNRLRAFEERLKLTEHDVALAKTPLGFDVSVPELVLPLLAGSRLVLAKPGGHRDPGYLHEVLDRHEVTNCHFVPLMLRVFLDQDFGPHPALRVVTASGEELTPSLAADFHRALPGVRLVNAYGPAEVAVDVTAHEVTGPLGARVPIGGPTPGATAYVLDRWLSPVPPGVVGELYLGGSQVGLGYVGRPGLTAARFVPDPFGDKGSRLYRTGDRARWIDGGLLEFRGRADFQLKVRGQRVEPGEVEAALRDCEGVADAVVVARPDPTGAVQLVAYLVGRDGEVPPADRLRVLLADRLTPAMVPAVFMAMESLPNSVNGKVDRAALPEPEFGRTERAAVAPRTPTESLLARLWSEVLGVAEVGVQDDFYALGGDSLRAMTVFQRARHVGVELPIPVILGKHSVEELASAVLAGRAEGRTNQERGADR</sequence>
<dbReference type="InterPro" id="IPR020845">
    <property type="entry name" value="AMP-binding_CS"/>
</dbReference>
<dbReference type="SUPFAM" id="SSF47336">
    <property type="entry name" value="ACP-like"/>
    <property type="match status" value="1"/>
</dbReference>
<protein>
    <recommendedName>
        <fullName evidence="4">Carrier domain-containing protein</fullName>
    </recommendedName>
</protein>
<dbReference type="GO" id="GO:0008610">
    <property type="term" value="P:lipid biosynthetic process"/>
    <property type="evidence" value="ECO:0007669"/>
    <property type="project" value="UniProtKB-ARBA"/>
</dbReference>
<evidence type="ECO:0000256" key="3">
    <source>
        <dbReference type="ARBA" id="ARBA00022553"/>
    </source>
</evidence>
<dbReference type="GO" id="GO:0003824">
    <property type="term" value="F:catalytic activity"/>
    <property type="evidence" value="ECO:0007669"/>
    <property type="project" value="InterPro"/>
</dbReference>
<dbReference type="STRING" id="76021.BS329_36155"/>
<dbReference type="EMBL" id="MQUQ01000025">
    <property type="protein sequence ID" value="OLZ44514.1"/>
    <property type="molecule type" value="Genomic_DNA"/>
</dbReference>
<dbReference type="RefSeq" id="WP_076167382.1">
    <property type="nucleotide sequence ID" value="NZ_JBEZVB010000103.1"/>
</dbReference>
<dbReference type="InterPro" id="IPR023213">
    <property type="entry name" value="CAT-like_dom_sf"/>
</dbReference>
<dbReference type="Gene3D" id="3.30.559.10">
    <property type="entry name" value="Chloramphenicol acetyltransferase-like domain"/>
    <property type="match status" value="1"/>
</dbReference>
<dbReference type="GO" id="GO:0043041">
    <property type="term" value="P:amino acid activation for nonribosomal peptide biosynthetic process"/>
    <property type="evidence" value="ECO:0007669"/>
    <property type="project" value="TreeGrafter"/>
</dbReference>
<dbReference type="GO" id="GO:0031177">
    <property type="term" value="F:phosphopantetheine binding"/>
    <property type="evidence" value="ECO:0007669"/>
    <property type="project" value="TreeGrafter"/>
</dbReference>
<dbReference type="InterPro" id="IPR001242">
    <property type="entry name" value="Condensation_dom"/>
</dbReference>